<dbReference type="InterPro" id="IPR013087">
    <property type="entry name" value="Znf_C2H2_type"/>
</dbReference>
<feature type="compositionally biased region" description="Polar residues" evidence="1">
    <location>
        <begin position="41"/>
        <end position="51"/>
    </location>
</feature>
<evidence type="ECO:0000256" key="1">
    <source>
        <dbReference type="SAM" id="MobiDB-lite"/>
    </source>
</evidence>
<dbReference type="AlphaFoldDB" id="A0A371CUX4"/>
<feature type="region of interest" description="Disordered" evidence="1">
    <location>
        <begin position="181"/>
        <end position="282"/>
    </location>
</feature>
<feature type="compositionally biased region" description="Acidic residues" evidence="1">
    <location>
        <begin position="200"/>
        <end position="214"/>
    </location>
</feature>
<name>A0A371CUX4_9APHY</name>
<dbReference type="OrthoDB" id="18440at2759"/>
<dbReference type="PANTHER" id="PTHR21354">
    <property type="entry name" value="ZINC FINGER PROTEIN 511"/>
    <property type="match status" value="1"/>
</dbReference>
<feature type="domain" description="C2H2-type" evidence="2">
    <location>
        <begin position="89"/>
        <end position="112"/>
    </location>
</feature>
<keyword evidence="4" id="KW-1185">Reference proteome</keyword>
<feature type="region of interest" description="Disordered" evidence="1">
    <location>
        <begin position="1"/>
        <end position="51"/>
    </location>
</feature>
<feature type="compositionally biased region" description="Pro residues" evidence="1">
    <location>
        <begin position="10"/>
        <end position="25"/>
    </location>
</feature>
<evidence type="ECO:0000313" key="3">
    <source>
        <dbReference type="EMBL" id="RDX44060.1"/>
    </source>
</evidence>
<dbReference type="InterPro" id="IPR039258">
    <property type="entry name" value="ZNF511"/>
</dbReference>
<proteinExistence type="predicted"/>
<evidence type="ECO:0000259" key="2">
    <source>
        <dbReference type="PROSITE" id="PS00028"/>
    </source>
</evidence>
<reference evidence="3 4" key="1">
    <citation type="journal article" date="2018" name="Biotechnol. Biofuels">
        <title>Integrative visual omics of the white-rot fungus Polyporus brumalis exposes the biotechnological potential of its oxidative enzymes for delignifying raw plant biomass.</title>
        <authorList>
            <person name="Miyauchi S."/>
            <person name="Rancon A."/>
            <person name="Drula E."/>
            <person name="Hage H."/>
            <person name="Chaduli D."/>
            <person name="Favel A."/>
            <person name="Grisel S."/>
            <person name="Henrissat B."/>
            <person name="Herpoel-Gimbert I."/>
            <person name="Ruiz-Duenas F.J."/>
            <person name="Chevret D."/>
            <person name="Hainaut M."/>
            <person name="Lin J."/>
            <person name="Wang M."/>
            <person name="Pangilinan J."/>
            <person name="Lipzen A."/>
            <person name="Lesage-Meessen L."/>
            <person name="Navarro D."/>
            <person name="Riley R."/>
            <person name="Grigoriev I.V."/>
            <person name="Zhou S."/>
            <person name="Raouche S."/>
            <person name="Rosso M.N."/>
        </authorList>
    </citation>
    <scope>NUCLEOTIDE SEQUENCE [LARGE SCALE GENOMIC DNA]</scope>
    <source>
        <strain evidence="3 4">BRFM 1820</strain>
    </source>
</reference>
<evidence type="ECO:0000313" key="4">
    <source>
        <dbReference type="Proteomes" id="UP000256964"/>
    </source>
</evidence>
<feature type="domain" description="C2H2-type" evidence="2">
    <location>
        <begin position="129"/>
        <end position="152"/>
    </location>
</feature>
<sequence>MAASFKRARSPPPHDGSPSSSPPSSPALKAIRTSATPPPHASTSTAGPSHTSDILCSLPPTCHPPNRPTRLAGTRELEQHYALYHAHVCEEKGCGCVFHDARLLELHQTECHDPIAAVRQERGEKIFACFVATCPSFFSNPTRRRQHLIQAHGYPKEFFFAVTNKGVGGLLKKWGEGASMLRRPWKPREDGEPANKGGDGDGDGDGGEDGDGDGDVSAVDAEARPSAHERDTLRHADGDSEEDEILLGKMQFERPARANRGANGSTAAGPGPGADRDAEDALASALDSLSLIPSTIHHDDAPGASLSTPT</sequence>
<protein>
    <recommendedName>
        <fullName evidence="2">C2H2-type domain-containing protein</fullName>
    </recommendedName>
</protein>
<dbReference type="PANTHER" id="PTHR21354:SF0">
    <property type="entry name" value="ZINC FINGER PROTEIN 511"/>
    <property type="match status" value="1"/>
</dbReference>
<dbReference type="SMART" id="SM00355">
    <property type="entry name" value="ZnF_C2H2"/>
    <property type="match status" value="2"/>
</dbReference>
<dbReference type="Proteomes" id="UP000256964">
    <property type="component" value="Unassembled WGS sequence"/>
</dbReference>
<organism evidence="3 4">
    <name type="scientific">Lentinus brumalis</name>
    <dbReference type="NCBI Taxonomy" id="2498619"/>
    <lineage>
        <taxon>Eukaryota</taxon>
        <taxon>Fungi</taxon>
        <taxon>Dikarya</taxon>
        <taxon>Basidiomycota</taxon>
        <taxon>Agaricomycotina</taxon>
        <taxon>Agaricomycetes</taxon>
        <taxon>Polyporales</taxon>
        <taxon>Polyporaceae</taxon>
        <taxon>Lentinus</taxon>
    </lineage>
</organism>
<dbReference type="PROSITE" id="PS00028">
    <property type="entry name" value="ZINC_FINGER_C2H2_1"/>
    <property type="match status" value="2"/>
</dbReference>
<feature type="compositionally biased region" description="Basic and acidic residues" evidence="1">
    <location>
        <begin position="221"/>
        <end position="238"/>
    </location>
</feature>
<gene>
    <name evidence="3" type="ORF">OH76DRAFT_1487380</name>
</gene>
<accession>A0A371CUX4</accession>
<dbReference type="STRING" id="139420.A0A371CUX4"/>
<dbReference type="EMBL" id="KZ857455">
    <property type="protein sequence ID" value="RDX44060.1"/>
    <property type="molecule type" value="Genomic_DNA"/>
</dbReference>